<keyword evidence="1" id="KW-0175">Coiled coil</keyword>
<dbReference type="EMBL" id="JAKNSF020000115">
    <property type="protein sequence ID" value="KAK7714579.1"/>
    <property type="molecule type" value="Genomic_DNA"/>
</dbReference>
<evidence type="ECO:0000313" key="3">
    <source>
        <dbReference type="Proteomes" id="UP001430848"/>
    </source>
</evidence>
<keyword evidence="3" id="KW-1185">Reference proteome</keyword>
<sequence>MPAEDLRKSLAKAKVDAEIERQLLEEKKQRYDEHDRAKSLENWKNWDAALEAYANGWRPPEPRFYIVISPDSPVSTPEKLQEIAKMTSAPKLVDTTYTGLHGDDPDAAQMQQDGKPQKVRVGEVSWEELQEVTSKTEYSMHLCVWIKEKANSNSALKNFEGERTGNLTNFLA</sequence>
<evidence type="ECO:0000313" key="2">
    <source>
        <dbReference type="EMBL" id="KAK7714579.1"/>
    </source>
</evidence>
<proteinExistence type="predicted"/>
<dbReference type="Proteomes" id="UP001430848">
    <property type="component" value="Unassembled WGS sequence"/>
</dbReference>
<organism evidence="2 3">
    <name type="scientific">Diaporthe eres</name>
    <name type="common">Phomopsis oblonga</name>
    <dbReference type="NCBI Taxonomy" id="83184"/>
    <lineage>
        <taxon>Eukaryota</taxon>
        <taxon>Fungi</taxon>
        <taxon>Dikarya</taxon>
        <taxon>Ascomycota</taxon>
        <taxon>Pezizomycotina</taxon>
        <taxon>Sordariomycetes</taxon>
        <taxon>Sordariomycetidae</taxon>
        <taxon>Diaporthales</taxon>
        <taxon>Diaporthaceae</taxon>
        <taxon>Diaporthe</taxon>
        <taxon>Diaporthe eres species complex</taxon>
    </lineage>
</organism>
<comment type="caution">
    <text evidence="2">The sequence shown here is derived from an EMBL/GenBank/DDBJ whole genome shotgun (WGS) entry which is preliminary data.</text>
</comment>
<name>A0ABR1NTG0_DIAER</name>
<reference evidence="2 3" key="1">
    <citation type="submission" date="2024-02" db="EMBL/GenBank/DDBJ databases">
        <title>De novo assembly and annotation of 12 fungi associated with fruit tree decline syndrome in Ontario, Canada.</title>
        <authorList>
            <person name="Sulman M."/>
            <person name="Ellouze W."/>
            <person name="Ilyukhin E."/>
        </authorList>
    </citation>
    <scope>NUCLEOTIDE SEQUENCE [LARGE SCALE GENOMIC DNA]</scope>
    <source>
        <strain evidence="2 3">M169</strain>
    </source>
</reference>
<evidence type="ECO:0000256" key="1">
    <source>
        <dbReference type="SAM" id="Coils"/>
    </source>
</evidence>
<accession>A0ABR1NTG0</accession>
<feature type="coiled-coil region" evidence="1">
    <location>
        <begin position="7"/>
        <end position="37"/>
    </location>
</feature>
<gene>
    <name evidence="2" type="ORF">SLS63_011701</name>
</gene>
<protein>
    <submittedName>
        <fullName evidence="2">Uncharacterized protein</fullName>
    </submittedName>
</protein>